<dbReference type="EMBL" id="LR861807">
    <property type="protein sequence ID" value="CAD1789165.1"/>
    <property type="molecule type" value="Genomic_DNA"/>
</dbReference>
<protein>
    <submittedName>
        <fullName evidence="2">Uncharacterized protein</fullName>
    </submittedName>
</protein>
<evidence type="ECO:0000313" key="4">
    <source>
        <dbReference type="Proteomes" id="UP000514411"/>
    </source>
</evidence>
<sequence>MDIGNKRVGLMSILLTLFRSNVCWAKPNHAFFYCQHSFAFFFQRLVAMRPVERAQRRRAMARVAALGMQRRNDVFKKALLLCCFFFAMQTCTLLPTTPT</sequence>
<keyword evidence="1" id="KW-0472">Membrane</keyword>
<proteinExistence type="predicted"/>
<evidence type="ECO:0000313" key="2">
    <source>
        <dbReference type="EMBL" id="CAD0318893.1"/>
    </source>
</evidence>
<dbReference type="EMBL" id="LR824643">
    <property type="protein sequence ID" value="CAD0318893.1"/>
    <property type="molecule type" value="Genomic_DNA"/>
</dbReference>
<reference evidence="2 4" key="1">
    <citation type="submission" date="2020-07" db="EMBL/GenBank/DDBJ databases">
        <authorList>
            <person name="Teixeira M."/>
        </authorList>
    </citation>
    <scope>NUCLEOTIDE SEQUENCE</scope>
    <source>
        <strain evidence="3">3</strain>
        <strain evidence="2">Xanthomonas arboricola pv. juglandis CPBF 427</strain>
    </source>
</reference>
<evidence type="ECO:0000313" key="3">
    <source>
        <dbReference type="EMBL" id="CAD1789165.1"/>
    </source>
</evidence>
<dbReference type="RefSeq" id="WP_158506627.1">
    <property type="nucleotide sequence ID" value="NZ_CP012251.1"/>
</dbReference>
<keyword evidence="1" id="KW-1133">Transmembrane helix</keyword>
<dbReference type="AlphaFoldDB" id="A0A7U7HKV2"/>
<gene>
    <name evidence="3" type="ORF">XSP_001159</name>
    <name evidence="2" type="ORF">XSP_001171</name>
</gene>
<accession>A0A7U7HKV2</accession>
<name>A0A7U7HKV2_XANCJ</name>
<evidence type="ECO:0000256" key="1">
    <source>
        <dbReference type="SAM" id="Phobius"/>
    </source>
</evidence>
<feature type="transmembrane region" description="Helical" evidence="1">
    <location>
        <begin position="78"/>
        <end position="96"/>
    </location>
</feature>
<keyword evidence="1" id="KW-0812">Transmembrane</keyword>
<organism evidence="2">
    <name type="scientific">Xanthomonas campestris pv. juglandis</name>
    <name type="common">Xanthomonas arboricola pv. juglandis</name>
    <dbReference type="NCBI Taxonomy" id="195709"/>
    <lineage>
        <taxon>Bacteria</taxon>
        <taxon>Pseudomonadati</taxon>
        <taxon>Pseudomonadota</taxon>
        <taxon>Gammaproteobacteria</taxon>
        <taxon>Lysobacterales</taxon>
        <taxon>Lysobacteraceae</taxon>
        <taxon>Xanthomonas</taxon>
    </lineage>
</organism>
<dbReference type="Proteomes" id="UP000514411">
    <property type="component" value="Chromosome"/>
</dbReference>